<feature type="compositionally biased region" description="Acidic residues" evidence="1">
    <location>
        <begin position="29"/>
        <end position="39"/>
    </location>
</feature>
<reference evidence="2 3" key="1">
    <citation type="submission" date="2019-05" db="EMBL/GenBank/DDBJ databases">
        <title>Another draft genome of Portunus trituberculatus and its Hox gene families provides insights of decapod evolution.</title>
        <authorList>
            <person name="Jeong J.-H."/>
            <person name="Song I."/>
            <person name="Kim S."/>
            <person name="Choi T."/>
            <person name="Kim D."/>
            <person name="Ryu S."/>
            <person name="Kim W."/>
        </authorList>
    </citation>
    <scope>NUCLEOTIDE SEQUENCE [LARGE SCALE GENOMIC DNA]</scope>
    <source>
        <tissue evidence="2">Muscle</tissue>
    </source>
</reference>
<gene>
    <name evidence="2" type="ORF">E2C01_004924</name>
</gene>
<organism evidence="2 3">
    <name type="scientific">Portunus trituberculatus</name>
    <name type="common">Swimming crab</name>
    <name type="synonym">Neptunus trituberculatus</name>
    <dbReference type="NCBI Taxonomy" id="210409"/>
    <lineage>
        <taxon>Eukaryota</taxon>
        <taxon>Metazoa</taxon>
        <taxon>Ecdysozoa</taxon>
        <taxon>Arthropoda</taxon>
        <taxon>Crustacea</taxon>
        <taxon>Multicrustacea</taxon>
        <taxon>Malacostraca</taxon>
        <taxon>Eumalacostraca</taxon>
        <taxon>Eucarida</taxon>
        <taxon>Decapoda</taxon>
        <taxon>Pleocyemata</taxon>
        <taxon>Brachyura</taxon>
        <taxon>Eubrachyura</taxon>
        <taxon>Portunoidea</taxon>
        <taxon>Portunidae</taxon>
        <taxon>Portuninae</taxon>
        <taxon>Portunus</taxon>
    </lineage>
</organism>
<feature type="compositionally biased region" description="Basic and acidic residues" evidence="1">
    <location>
        <begin position="63"/>
        <end position="74"/>
    </location>
</feature>
<evidence type="ECO:0000256" key="1">
    <source>
        <dbReference type="SAM" id="MobiDB-lite"/>
    </source>
</evidence>
<feature type="region of interest" description="Disordered" evidence="1">
    <location>
        <begin position="18"/>
        <end position="41"/>
    </location>
</feature>
<accession>A0A5B7CU97</accession>
<dbReference type="Proteomes" id="UP000324222">
    <property type="component" value="Unassembled WGS sequence"/>
</dbReference>
<evidence type="ECO:0000313" key="2">
    <source>
        <dbReference type="EMBL" id="MPC12244.1"/>
    </source>
</evidence>
<proteinExistence type="predicted"/>
<feature type="region of interest" description="Disordered" evidence="1">
    <location>
        <begin position="59"/>
        <end position="173"/>
    </location>
</feature>
<sequence>MGSYRNLVTRGHRGRGFLLDHSESFSSAGEEEEEDEDDGFQILTAESLFSTLLNRVRSLTRKMNAEDGRGDRVRMTSNRPTPDPSGGPGMPGAVHSGSAGFWSSLYNSPRDSPARRISETMSRSSLGRDEDGLPGLGSPLWTRSVSRDPSDADTLFSEASSSAQFGTLPRGTQ</sequence>
<keyword evidence="3" id="KW-1185">Reference proteome</keyword>
<protein>
    <submittedName>
        <fullName evidence="2">Uncharacterized protein</fullName>
    </submittedName>
</protein>
<evidence type="ECO:0000313" key="3">
    <source>
        <dbReference type="Proteomes" id="UP000324222"/>
    </source>
</evidence>
<dbReference type="EMBL" id="VSRR010000205">
    <property type="protein sequence ID" value="MPC12244.1"/>
    <property type="molecule type" value="Genomic_DNA"/>
</dbReference>
<comment type="caution">
    <text evidence="2">The sequence shown here is derived from an EMBL/GenBank/DDBJ whole genome shotgun (WGS) entry which is preliminary data.</text>
</comment>
<feature type="compositionally biased region" description="Polar residues" evidence="1">
    <location>
        <begin position="157"/>
        <end position="173"/>
    </location>
</feature>
<name>A0A5B7CU97_PORTR</name>
<dbReference type="AlphaFoldDB" id="A0A5B7CU97"/>
<dbReference type="OrthoDB" id="193931at2759"/>